<gene>
    <name evidence="3" type="ORF">ACEU3E_16260</name>
</gene>
<evidence type="ECO:0000256" key="2">
    <source>
        <dbReference type="SAM" id="Phobius"/>
    </source>
</evidence>
<proteinExistence type="predicted"/>
<organism evidence="3 4">
    <name type="scientific">Paenibacillus oleatilyticus</name>
    <dbReference type="NCBI Taxonomy" id="2594886"/>
    <lineage>
        <taxon>Bacteria</taxon>
        <taxon>Bacillati</taxon>
        <taxon>Bacillota</taxon>
        <taxon>Bacilli</taxon>
        <taxon>Bacillales</taxon>
        <taxon>Paenibacillaceae</taxon>
        <taxon>Paenibacillus</taxon>
    </lineage>
</organism>
<sequence length="334" mass="39077">MSCGTIQGPLPKRKLSPRGPQAREPIRKPRLPDFVVLPNDEQIQIEENGMTQMDRNLFEAMNSSANKLKQIAEENKEPTLVDKFFANKYVKSVLKTLLFIMAAVFCVLLVLYLLMGGMVFLMLDAIFKQFTSDEKRVQEELAIHLKTKYQEEFRIEKVDYNGTIDHYDVEVRSAAKPDYKIQVGVSEKNKRYLFRDDYVQAFWNDELKETVYPKLKELLPKEKYRITKVSDYHSLGGEFPDENKIIFGPNYISFQEAIDRQLLYLDIRYERLEDGTAVGDELKNVYEMVDLAKNFRINRMWIEMKSKKDRRELSCRINDANSITSMADLEKVCD</sequence>
<comment type="caution">
    <text evidence="3">The sequence shown here is derived from an EMBL/GenBank/DDBJ whole genome shotgun (WGS) entry which is preliminary data.</text>
</comment>
<name>A0ABV4V0X2_9BACL</name>
<dbReference type="RefSeq" id="WP_373952857.1">
    <property type="nucleotide sequence ID" value="NZ_JBHDLN010000007.1"/>
</dbReference>
<protein>
    <submittedName>
        <fullName evidence="3">Uncharacterized protein</fullName>
    </submittedName>
</protein>
<keyword evidence="2" id="KW-0812">Transmembrane</keyword>
<feature type="region of interest" description="Disordered" evidence="1">
    <location>
        <begin position="1"/>
        <end position="26"/>
    </location>
</feature>
<accession>A0ABV4V0X2</accession>
<dbReference type="EMBL" id="JBHDLN010000007">
    <property type="protein sequence ID" value="MFB0843735.1"/>
    <property type="molecule type" value="Genomic_DNA"/>
</dbReference>
<keyword evidence="2" id="KW-0472">Membrane</keyword>
<evidence type="ECO:0000313" key="4">
    <source>
        <dbReference type="Proteomes" id="UP001575622"/>
    </source>
</evidence>
<evidence type="ECO:0000313" key="3">
    <source>
        <dbReference type="EMBL" id="MFB0843735.1"/>
    </source>
</evidence>
<feature type="transmembrane region" description="Helical" evidence="2">
    <location>
        <begin position="97"/>
        <end position="123"/>
    </location>
</feature>
<reference evidence="3 4" key="1">
    <citation type="submission" date="2024-09" db="EMBL/GenBank/DDBJ databases">
        <authorList>
            <person name="Makale K.P.P."/>
            <person name="Makhzoum A."/>
            <person name="Rantong G."/>
            <person name="Rahube T.O."/>
        </authorList>
    </citation>
    <scope>NUCLEOTIDE SEQUENCE [LARGE SCALE GENOMIC DNA]</scope>
    <source>
        <strain evidence="3 4">KM_D13</strain>
    </source>
</reference>
<keyword evidence="4" id="KW-1185">Reference proteome</keyword>
<dbReference type="Proteomes" id="UP001575622">
    <property type="component" value="Unassembled WGS sequence"/>
</dbReference>
<evidence type="ECO:0000256" key="1">
    <source>
        <dbReference type="SAM" id="MobiDB-lite"/>
    </source>
</evidence>
<keyword evidence="2" id="KW-1133">Transmembrane helix</keyword>